<dbReference type="PANTHER" id="PTHR24015">
    <property type="entry name" value="OS07G0578800 PROTEIN-RELATED"/>
    <property type="match status" value="1"/>
</dbReference>
<dbReference type="InterPro" id="IPR011990">
    <property type="entry name" value="TPR-like_helical_dom_sf"/>
</dbReference>
<protein>
    <submittedName>
        <fullName evidence="3">Pentatricopeptide repeat-containing protein, putative</fullName>
    </submittedName>
</protein>
<organism evidence="3 4">
    <name type="scientific">Ricinus communis</name>
    <name type="common">Castor bean</name>
    <dbReference type="NCBI Taxonomy" id="3988"/>
    <lineage>
        <taxon>Eukaryota</taxon>
        <taxon>Viridiplantae</taxon>
        <taxon>Streptophyta</taxon>
        <taxon>Embryophyta</taxon>
        <taxon>Tracheophyta</taxon>
        <taxon>Spermatophyta</taxon>
        <taxon>Magnoliopsida</taxon>
        <taxon>eudicotyledons</taxon>
        <taxon>Gunneridae</taxon>
        <taxon>Pentapetalae</taxon>
        <taxon>rosids</taxon>
        <taxon>fabids</taxon>
        <taxon>Malpighiales</taxon>
        <taxon>Euphorbiaceae</taxon>
        <taxon>Acalyphoideae</taxon>
        <taxon>Acalypheae</taxon>
        <taxon>Ricinus</taxon>
    </lineage>
</organism>
<feature type="repeat" description="PPR" evidence="2">
    <location>
        <begin position="415"/>
        <end position="450"/>
    </location>
</feature>
<dbReference type="OrthoDB" id="185373at2759"/>
<dbReference type="Gene3D" id="1.25.40.10">
    <property type="entry name" value="Tetratricopeptide repeat domain"/>
    <property type="match status" value="3"/>
</dbReference>
<name>B9T7N5_RICCO</name>
<reference evidence="4" key="1">
    <citation type="journal article" date="2010" name="Nat. Biotechnol.">
        <title>Draft genome sequence of the oilseed species Ricinus communis.</title>
        <authorList>
            <person name="Chan A.P."/>
            <person name="Crabtree J."/>
            <person name="Zhao Q."/>
            <person name="Lorenzi H."/>
            <person name="Orvis J."/>
            <person name="Puiu D."/>
            <person name="Melake-Berhan A."/>
            <person name="Jones K.M."/>
            <person name="Redman J."/>
            <person name="Chen G."/>
            <person name="Cahoon E.B."/>
            <person name="Gedil M."/>
            <person name="Stanke M."/>
            <person name="Haas B.J."/>
            <person name="Wortman J.R."/>
            <person name="Fraser-Liggett C.M."/>
            <person name="Ravel J."/>
            <person name="Rabinowicz P.D."/>
        </authorList>
    </citation>
    <scope>NUCLEOTIDE SEQUENCE [LARGE SCALE GENOMIC DNA]</scope>
    <source>
        <strain evidence="4">cv. Hale</strain>
    </source>
</reference>
<dbReference type="InParanoid" id="B9T7N5"/>
<keyword evidence="4" id="KW-1185">Reference proteome</keyword>
<evidence type="ECO:0000313" key="4">
    <source>
        <dbReference type="Proteomes" id="UP000008311"/>
    </source>
</evidence>
<dbReference type="GO" id="GO:0003723">
    <property type="term" value="F:RNA binding"/>
    <property type="evidence" value="ECO:0007669"/>
    <property type="project" value="InterPro"/>
</dbReference>
<evidence type="ECO:0000256" key="2">
    <source>
        <dbReference type="PROSITE-ProRule" id="PRU00708"/>
    </source>
</evidence>
<keyword evidence="1" id="KW-0677">Repeat</keyword>
<dbReference type="Pfam" id="PF13041">
    <property type="entry name" value="PPR_2"/>
    <property type="match status" value="1"/>
</dbReference>
<dbReference type="PROSITE" id="PS51375">
    <property type="entry name" value="PPR"/>
    <property type="match status" value="2"/>
</dbReference>
<dbReference type="KEGG" id="rcu:8261775"/>
<gene>
    <name evidence="3" type="ORF">RCOM_0307120</name>
</gene>
<dbReference type="Proteomes" id="UP000008311">
    <property type="component" value="Unassembled WGS sequence"/>
</dbReference>
<dbReference type="Pfam" id="PF01535">
    <property type="entry name" value="PPR"/>
    <property type="match status" value="6"/>
</dbReference>
<feature type="repeat" description="PPR" evidence="2">
    <location>
        <begin position="380"/>
        <end position="414"/>
    </location>
</feature>
<dbReference type="GO" id="GO:0009451">
    <property type="term" value="P:RNA modification"/>
    <property type="evidence" value="ECO:0007669"/>
    <property type="project" value="InterPro"/>
</dbReference>
<dbReference type="EMBL" id="EQ974777">
    <property type="protein sequence ID" value="EEF28132.1"/>
    <property type="molecule type" value="Genomic_DNA"/>
</dbReference>
<dbReference type="InterPro" id="IPR046848">
    <property type="entry name" value="E_motif"/>
</dbReference>
<evidence type="ECO:0000313" key="3">
    <source>
        <dbReference type="EMBL" id="EEF28132.1"/>
    </source>
</evidence>
<sequence>MRNSGLAPNSFSVVGALLSAIGLCDLMLASSIHGLILKRGLVSDFIVGTAMLDAYAKCGNALESYKVFKELNNAGLITCNATLAGLIANGLCIEGFMLFKEFRKFGLVPNVATVLTLIKGCVALEIKMLCESVYGLIFKFGLSSDVNVNNSVVNMYSRFQDLNAAAKVFDEMKFKDVISWTTMMAVLIDLECASDALVLLSKMKDSMLDLDSVVLMHLISACAILGDLGKGRQCHAQAVIRGFKSELPLVNSIIAMYSKCGDLRFSRIVFDQTTEKSLVSWTAMVSGCVQNGCSREALDLAIKARLEENYSFDSVMLVNALTASSELVDKEFCQQLHCYILETGFSQYRLVQNSLISAYSKCGNIDLAHIVFKEMDSLQNVVSWNAIINGYGINGHGEVALALYHEMRKGGEDPDSATYSCILSACSHAGLIRDGLMIFNRMVKDNKIRPRQQHYGCVIDLLMRAGCLSDTNDWKFLEDTCPNVWKALLSGCALHGNVELAELAAKYLLEKNPGESVVLVLLSNVYVSVGRFQDAESLRLTKGFVKNPGISYLCGTSYDCG</sequence>
<dbReference type="AlphaFoldDB" id="B9T7N5"/>
<evidence type="ECO:0000256" key="1">
    <source>
        <dbReference type="ARBA" id="ARBA00022737"/>
    </source>
</evidence>
<dbReference type="InterPro" id="IPR002885">
    <property type="entry name" value="PPR_rpt"/>
</dbReference>
<dbReference type="eggNOG" id="KOG4197">
    <property type="taxonomic scope" value="Eukaryota"/>
</dbReference>
<dbReference type="NCBIfam" id="TIGR00756">
    <property type="entry name" value="PPR"/>
    <property type="match status" value="2"/>
</dbReference>
<dbReference type="FunFam" id="1.25.40.10:FF:000090">
    <property type="entry name" value="Pentatricopeptide repeat-containing protein, chloroplastic"/>
    <property type="match status" value="1"/>
</dbReference>
<proteinExistence type="predicted"/>
<dbReference type="InterPro" id="IPR046960">
    <property type="entry name" value="PPR_At4g14850-like_plant"/>
</dbReference>
<dbReference type="Pfam" id="PF20431">
    <property type="entry name" value="E_motif"/>
    <property type="match status" value="1"/>
</dbReference>
<dbReference type="PANTHER" id="PTHR24015:SF548">
    <property type="entry name" value="OS08G0340900 PROTEIN"/>
    <property type="match status" value="1"/>
</dbReference>
<accession>B9T7N5</accession>